<dbReference type="InterPro" id="IPR051204">
    <property type="entry name" value="ABC_transp_perm/SBD"/>
</dbReference>
<evidence type="ECO:0000256" key="7">
    <source>
        <dbReference type="ARBA" id="ARBA00035652"/>
    </source>
</evidence>
<dbReference type="GO" id="GO:0022857">
    <property type="term" value="F:transmembrane transporter activity"/>
    <property type="evidence" value="ECO:0007669"/>
    <property type="project" value="InterPro"/>
</dbReference>
<dbReference type="Pfam" id="PF04069">
    <property type="entry name" value="OpuAC"/>
    <property type="match status" value="1"/>
</dbReference>
<dbReference type="Proteomes" id="UP000234653">
    <property type="component" value="Chromosome"/>
</dbReference>
<comment type="similarity">
    <text evidence="8">Belongs to the binding-protein-dependent transport system permease family.</text>
</comment>
<feature type="transmembrane region" description="Helical" evidence="8">
    <location>
        <begin position="208"/>
        <end position="228"/>
    </location>
</feature>
<comment type="similarity">
    <text evidence="7">In the N-terminal section; belongs to the binding-protein-dependent transport system permease family.</text>
</comment>
<keyword evidence="11" id="KW-1185">Reference proteome</keyword>
<evidence type="ECO:0000256" key="2">
    <source>
        <dbReference type="ARBA" id="ARBA00022448"/>
    </source>
</evidence>
<dbReference type="InterPro" id="IPR007210">
    <property type="entry name" value="ABC_Gly_betaine_transp_sub-bd"/>
</dbReference>
<dbReference type="GO" id="GO:0031460">
    <property type="term" value="P:glycine betaine transport"/>
    <property type="evidence" value="ECO:0007669"/>
    <property type="project" value="TreeGrafter"/>
</dbReference>
<dbReference type="PROSITE" id="PS50928">
    <property type="entry name" value="ABC_TM1"/>
    <property type="match status" value="1"/>
</dbReference>
<evidence type="ECO:0000313" key="10">
    <source>
        <dbReference type="EMBL" id="AUI70909.1"/>
    </source>
</evidence>
<dbReference type="AlphaFoldDB" id="A0A2K9HEC6"/>
<keyword evidence="2 8" id="KW-0813">Transport</keyword>
<evidence type="ECO:0000256" key="3">
    <source>
        <dbReference type="ARBA" id="ARBA00022692"/>
    </source>
</evidence>
<dbReference type="InterPro" id="IPR000515">
    <property type="entry name" value="MetI-like"/>
</dbReference>
<accession>A0A2K9HEC6</accession>
<evidence type="ECO:0000259" key="9">
    <source>
        <dbReference type="PROSITE" id="PS50928"/>
    </source>
</evidence>
<dbReference type="Gene3D" id="3.40.190.10">
    <property type="entry name" value="Periplasmic binding protein-like II"/>
    <property type="match status" value="1"/>
</dbReference>
<dbReference type="SUPFAM" id="SSF161098">
    <property type="entry name" value="MetI-like"/>
    <property type="match status" value="1"/>
</dbReference>
<feature type="transmembrane region" description="Helical" evidence="8">
    <location>
        <begin position="64"/>
        <end position="93"/>
    </location>
</feature>
<dbReference type="PANTHER" id="PTHR30177:SF4">
    <property type="entry name" value="OSMOPROTECTANT IMPORT PERMEASE PROTEIN OSMW"/>
    <property type="match status" value="1"/>
</dbReference>
<dbReference type="PANTHER" id="PTHR30177">
    <property type="entry name" value="GLYCINE BETAINE/L-PROLINE TRANSPORT SYSTEM PERMEASE PROTEIN PROW"/>
    <property type="match status" value="1"/>
</dbReference>
<dbReference type="InterPro" id="IPR035906">
    <property type="entry name" value="MetI-like_sf"/>
</dbReference>
<evidence type="ECO:0000313" key="11">
    <source>
        <dbReference type="Proteomes" id="UP000234653"/>
    </source>
</evidence>
<evidence type="ECO:0000256" key="6">
    <source>
        <dbReference type="ARBA" id="ARBA00035642"/>
    </source>
</evidence>
<gene>
    <name evidence="10" type="ORF">LA20249_01260</name>
</gene>
<sequence>MQMLMQTMVSQRAEILKSLYQHIEISFISLLIAMLIAIPVAILLRNHRRFGEIGLQIAGIIQTIPSLALLGLLIPIVGIGTVPAVVALTMYAIMPLYQNTYSGLTNIDPNLEEAAVAFGLSKWKRLQRLEFPLALPMIISGIRIALVMIIGTATLAAFIGAGGLGDYIMLGIQQNNNYYLVIGGVLSALLAFIFSGLLKYMGSSKKRIYTGGVVILVLLLGLGGSKIYQAVKPQPVQITIAGKLGSEPEILMNMYKDLIQKDNPNTEITLKPNFGGTSFLYKALKRNQVDIYPEFTGTVLESLVKYDKKTPKDPKKIYHIAKDELATKENMRFLTPMKYENGYDLAVTKEFSEKYHVTKLSDLERVNDKVKAAFDPDFSNQADGYLGLKKKYNLDFAQVTRMEPTLRYKAIANKKVNLVDGYTTDPQVEQYNLVVLKDDKHFFPPYQGAPLMNEKFAKDNPGIVKSLNRLGGKISTEDMQDMNYQVTVKNKKASVVAHNYLVKKGLLDK</sequence>
<dbReference type="SUPFAM" id="SSF53850">
    <property type="entry name" value="Periplasmic binding protein-like II"/>
    <property type="match status" value="1"/>
</dbReference>
<dbReference type="GO" id="GO:0043190">
    <property type="term" value="C:ATP-binding cassette (ABC) transporter complex"/>
    <property type="evidence" value="ECO:0007669"/>
    <property type="project" value="InterPro"/>
</dbReference>
<dbReference type="Gene3D" id="3.40.190.120">
    <property type="entry name" value="Osmoprotection protein (prox), domain 2"/>
    <property type="match status" value="1"/>
</dbReference>
<dbReference type="Gene3D" id="1.10.3720.10">
    <property type="entry name" value="MetI-like"/>
    <property type="match status" value="1"/>
</dbReference>
<keyword evidence="5 8" id="KW-0472">Membrane</keyword>
<name>A0A2K9HEC6_9LACO</name>
<feature type="transmembrane region" description="Helical" evidence="8">
    <location>
        <begin position="21"/>
        <end position="44"/>
    </location>
</feature>
<proteinExistence type="inferred from homology"/>
<keyword evidence="3 8" id="KW-0812">Transmembrane</keyword>
<evidence type="ECO:0000256" key="5">
    <source>
        <dbReference type="ARBA" id="ARBA00023136"/>
    </source>
</evidence>
<dbReference type="CDD" id="cd13610">
    <property type="entry name" value="PBP2_ChoS"/>
    <property type="match status" value="1"/>
</dbReference>
<dbReference type="EMBL" id="CP018867">
    <property type="protein sequence ID" value="AUI70909.1"/>
    <property type="molecule type" value="Genomic_DNA"/>
</dbReference>
<protein>
    <submittedName>
        <fullName evidence="10">Glycine/betaine ABC transporter permease</fullName>
    </submittedName>
</protein>
<feature type="domain" description="ABC transmembrane type-1" evidence="9">
    <location>
        <begin position="19"/>
        <end position="198"/>
    </location>
</feature>
<feature type="transmembrane region" description="Helical" evidence="8">
    <location>
        <begin position="133"/>
        <end position="158"/>
    </location>
</feature>
<dbReference type="Pfam" id="PF00528">
    <property type="entry name" value="BPD_transp_1"/>
    <property type="match status" value="1"/>
</dbReference>
<comment type="similarity">
    <text evidence="6">In the C-terminal section; belongs to the OsmX family.</text>
</comment>
<dbReference type="OrthoDB" id="9801163at2"/>
<dbReference type="STRING" id="1423720.FC67_GL001527"/>
<dbReference type="KEGG" id="lali:LA20249_01260"/>
<keyword evidence="4 8" id="KW-1133">Transmembrane helix</keyword>
<reference evidence="10 11" key="1">
    <citation type="submission" date="2016-12" db="EMBL/GenBank/DDBJ databases">
        <title>The whole genome sequencing and assembly of Lactobacillus alimentarius DSM 20249T strain.</title>
        <authorList>
            <person name="Lee Y.-J."/>
            <person name="Yi H."/>
            <person name="Bahn Y.-S."/>
            <person name="Kim J.F."/>
            <person name="Lee D.-W."/>
        </authorList>
    </citation>
    <scope>NUCLEOTIDE SEQUENCE [LARGE SCALE GENOMIC DNA]</scope>
    <source>
        <strain evidence="10 11">DSM 20249</strain>
    </source>
</reference>
<evidence type="ECO:0000256" key="4">
    <source>
        <dbReference type="ARBA" id="ARBA00022989"/>
    </source>
</evidence>
<evidence type="ECO:0000256" key="8">
    <source>
        <dbReference type="RuleBase" id="RU363032"/>
    </source>
</evidence>
<dbReference type="RefSeq" id="WP_057739229.1">
    <property type="nucleotide sequence ID" value="NZ_AZDQ01000043.1"/>
</dbReference>
<evidence type="ECO:0000256" key="1">
    <source>
        <dbReference type="ARBA" id="ARBA00004141"/>
    </source>
</evidence>
<dbReference type="InterPro" id="IPR058089">
    <property type="entry name" value="EgtUBC_SBD"/>
</dbReference>
<feature type="transmembrane region" description="Helical" evidence="8">
    <location>
        <begin position="178"/>
        <end position="201"/>
    </location>
</feature>
<organism evidence="10 11">
    <name type="scientific">Companilactobacillus alimentarius DSM 20249</name>
    <dbReference type="NCBI Taxonomy" id="1423720"/>
    <lineage>
        <taxon>Bacteria</taxon>
        <taxon>Bacillati</taxon>
        <taxon>Bacillota</taxon>
        <taxon>Bacilli</taxon>
        <taxon>Lactobacillales</taxon>
        <taxon>Lactobacillaceae</taxon>
        <taxon>Companilactobacillus</taxon>
    </lineage>
</organism>
<dbReference type="CDD" id="cd06261">
    <property type="entry name" value="TM_PBP2"/>
    <property type="match status" value="1"/>
</dbReference>
<dbReference type="FunFam" id="1.10.3720.10:FF:000001">
    <property type="entry name" value="Glycine betaine ABC transporter, permease"/>
    <property type="match status" value="1"/>
</dbReference>
<comment type="subcellular location">
    <subcellularLocation>
        <location evidence="8">Cell membrane</location>
        <topology evidence="8">Multi-pass membrane protein</topology>
    </subcellularLocation>
    <subcellularLocation>
        <location evidence="1">Membrane</location>
        <topology evidence="1">Multi-pass membrane protein</topology>
    </subcellularLocation>
</comment>